<organism evidence="1 2">
    <name type="scientific">Caerostris darwini</name>
    <dbReference type="NCBI Taxonomy" id="1538125"/>
    <lineage>
        <taxon>Eukaryota</taxon>
        <taxon>Metazoa</taxon>
        <taxon>Ecdysozoa</taxon>
        <taxon>Arthropoda</taxon>
        <taxon>Chelicerata</taxon>
        <taxon>Arachnida</taxon>
        <taxon>Araneae</taxon>
        <taxon>Araneomorphae</taxon>
        <taxon>Entelegynae</taxon>
        <taxon>Araneoidea</taxon>
        <taxon>Araneidae</taxon>
        <taxon>Caerostris</taxon>
    </lineage>
</organism>
<keyword evidence="2" id="KW-1185">Reference proteome</keyword>
<dbReference type="EMBL" id="BPLQ01003069">
    <property type="protein sequence ID" value="GIX97754.1"/>
    <property type="molecule type" value="Genomic_DNA"/>
</dbReference>
<comment type="caution">
    <text evidence="1">The sequence shown here is derived from an EMBL/GenBank/DDBJ whole genome shotgun (WGS) entry which is preliminary data.</text>
</comment>
<sequence>MKMMKRFTGTTWGDTQDVLVTIYKSYVLPVLELAAQRLKTHEKPLHKAAVLSEKYGIAETNKQPFSKLQYIEDKAEIPINTPVPGTVNLNKADMLTAQLKSETLAMIAESYPSEEWIHVYMDGSQQ</sequence>
<dbReference type="AlphaFoldDB" id="A0AAV4PPK1"/>
<protein>
    <submittedName>
        <fullName evidence="1">Uncharacterized protein</fullName>
    </submittedName>
</protein>
<gene>
    <name evidence="1" type="ORF">CDAR_582551</name>
</gene>
<accession>A0AAV4PPK1</accession>
<evidence type="ECO:0000313" key="1">
    <source>
        <dbReference type="EMBL" id="GIX97754.1"/>
    </source>
</evidence>
<name>A0AAV4PPK1_9ARAC</name>
<evidence type="ECO:0000313" key="2">
    <source>
        <dbReference type="Proteomes" id="UP001054837"/>
    </source>
</evidence>
<dbReference type="Proteomes" id="UP001054837">
    <property type="component" value="Unassembled WGS sequence"/>
</dbReference>
<proteinExistence type="predicted"/>
<reference evidence="1 2" key="1">
    <citation type="submission" date="2021-06" db="EMBL/GenBank/DDBJ databases">
        <title>Caerostris darwini draft genome.</title>
        <authorList>
            <person name="Kono N."/>
            <person name="Arakawa K."/>
        </authorList>
    </citation>
    <scope>NUCLEOTIDE SEQUENCE [LARGE SCALE GENOMIC DNA]</scope>
</reference>